<dbReference type="Pfam" id="PF01361">
    <property type="entry name" value="Tautomerase"/>
    <property type="match status" value="1"/>
</dbReference>
<feature type="domain" description="4-oxalocrotonate tautomerase-like" evidence="5">
    <location>
        <begin position="2"/>
        <end position="60"/>
    </location>
</feature>
<dbReference type="InterPro" id="IPR018191">
    <property type="entry name" value="4-OT"/>
</dbReference>
<dbReference type="EMBL" id="ADLT01000021">
    <property type="protein sequence ID" value="EHO63113.1"/>
    <property type="molecule type" value="Genomic_DNA"/>
</dbReference>
<dbReference type="InterPro" id="IPR014347">
    <property type="entry name" value="Tautomerase/MIF_sf"/>
</dbReference>
<dbReference type="STRING" id="742743.HMPREF9453_00954"/>
<keyword evidence="7" id="KW-1185">Reference proteome</keyword>
<dbReference type="GeneID" id="98911355"/>
<feature type="active site" description="Proton acceptor; via imino nitrogen" evidence="3">
    <location>
        <position position="2"/>
    </location>
</feature>
<evidence type="ECO:0000259" key="5">
    <source>
        <dbReference type="Pfam" id="PF01361"/>
    </source>
</evidence>
<dbReference type="SUPFAM" id="SSF55331">
    <property type="entry name" value="Tautomerase/MIF"/>
    <property type="match status" value="1"/>
</dbReference>
<comment type="caution">
    <text evidence="6">The sequence shown here is derived from an EMBL/GenBank/DDBJ whole genome shotgun (WGS) entry which is preliminary data.</text>
</comment>
<dbReference type="PANTHER" id="PTHR35530:SF1">
    <property type="entry name" value="2-HYDROXYMUCONATE TAUTOMERASE"/>
    <property type="match status" value="1"/>
</dbReference>
<dbReference type="AlphaFoldDB" id="H1D016"/>
<dbReference type="OrthoDB" id="9799841at2"/>
<evidence type="ECO:0000256" key="2">
    <source>
        <dbReference type="ARBA" id="ARBA00023235"/>
    </source>
</evidence>
<organism evidence="6 7">
    <name type="scientific">Dialister succinatiphilus YIT 11850</name>
    <dbReference type="NCBI Taxonomy" id="742743"/>
    <lineage>
        <taxon>Bacteria</taxon>
        <taxon>Bacillati</taxon>
        <taxon>Bacillota</taxon>
        <taxon>Negativicutes</taxon>
        <taxon>Veillonellales</taxon>
        <taxon>Veillonellaceae</taxon>
        <taxon>Dialister</taxon>
    </lineage>
</organism>
<sequence>MPYVNIKITREGQVTPEQKARLIKGVTDLLADVLHKNPATTVVVIDEVPLENWGLGGDPILVAREKRKK</sequence>
<evidence type="ECO:0000256" key="3">
    <source>
        <dbReference type="PIRSR" id="PIRSR618191-1"/>
    </source>
</evidence>
<gene>
    <name evidence="6" type="ORF">HMPREF9453_00954</name>
</gene>
<evidence type="ECO:0000313" key="7">
    <source>
        <dbReference type="Proteomes" id="UP000003277"/>
    </source>
</evidence>
<dbReference type="NCBIfam" id="TIGR00013">
    <property type="entry name" value="taut"/>
    <property type="match status" value="1"/>
</dbReference>
<accession>H1D016</accession>
<dbReference type="Proteomes" id="UP000003277">
    <property type="component" value="Unassembled WGS sequence"/>
</dbReference>
<dbReference type="RefSeq" id="WP_008859450.1">
    <property type="nucleotide sequence ID" value="NZ_JH591187.1"/>
</dbReference>
<evidence type="ECO:0000313" key="6">
    <source>
        <dbReference type="EMBL" id="EHO63113.1"/>
    </source>
</evidence>
<dbReference type="EC" id="5.3.2.-" evidence="4"/>
<dbReference type="HOGENOM" id="CLU_148073_1_2_9"/>
<protein>
    <recommendedName>
        <fullName evidence="4">Tautomerase</fullName>
        <ecNumber evidence="4">5.3.2.-</ecNumber>
    </recommendedName>
</protein>
<dbReference type="eggNOG" id="COG1942">
    <property type="taxonomic scope" value="Bacteria"/>
</dbReference>
<dbReference type="GO" id="GO:0016853">
    <property type="term" value="F:isomerase activity"/>
    <property type="evidence" value="ECO:0007669"/>
    <property type="project" value="UniProtKB-UniRule"/>
</dbReference>
<dbReference type="InterPro" id="IPR004370">
    <property type="entry name" value="4-OT-like_dom"/>
</dbReference>
<proteinExistence type="inferred from homology"/>
<dbReference type="PANTHER" id="PTHR35530">
    <property type="entry name" value="TAUTOMERASE-RELATED"/>
    <property type="match status" value="1"/>
</dbReference>
<keyword evidence="2 4" id="KW-0413">Isomerase</keyword>
<evidence type="ECO:0000256" key="4">
    <source>
        <dbReference type="RuleBase" id="RU362032"/>
    </source>
</evidence>
<dbReference type="Gene3D" id="3.30.429.10">
    <property type="entry name" value="Macrophage Migration Inhibitory Factor"/>
    <property type="match status" value="1"/>
</dbReference>
<evidence type="ECO:0000256" key="1">
    <source>
        <dbReference type="ARBA" id="ARBA00006723"/>
    </source>
</evidence>
<dbReference type="PATRIC" id="fig|742743.3.peg.981"/>
<reference evidence="6 7" key="1">
    <citation type="submission" date="2011-11" db="EMBL/GenBank/DDBJ databases">
        <title>The Genome Sequence of Dialister succinatiphilus YIT 11850.</title>
        <authorList>
            <consortium name="The Broad Institute Genome Sequencing Platform"/>
            <person name="Earl A."/>
            <person name="Ward D."/>
            <person name="Feldgarden M."/>
            <person name="Gevers D."/>
            <person name="Morotomi M."/>
            <person name="Young S.K."/>
            <person name="Zeng Q."/>
            <person name="Gargeya S."/>
            <person name="Fitzgerald M."/>
            <person name="Haas B."/>
            <person name="Abouelleil A."/>
            <person name="Alvarado L."/>
            <person name="Arachchi H.M."/>
            <person name="Berlin A."/>
            <person name="Brown A."/>
            <person name="Chapman S.B."/>
            <person name="Dunbar C."/>
            <person name="Gearin G."/>
            <person name="Goldberg J."/>
            <person name="Griggs A."/>
            <person name="Gujja S."/>
            <person name="Heiman D."/>
            <person name="Howarth C."/>
            <person name="Lui A."/>
            <person name="MacDonald P.J.P."/>
            <person name="Montmayeur A."/>
            <person name="Murphy C."/>
            <person name="Neiman D."/>
            <person name="Pearson M."/>
            <person name="Priest M."/>
            <person name="Roberts A."/>
            <person name="Saif S."/>
            <person name="Shea T."/>
            <person name="Sisk P."/>
            <person name="Stolte C."/>
            <person name="Sykes S."/>
            <person name="Wortman J."/>
            <person name="Nusbaum C."/>
            <person name="Birren B."/>
        </authorList>
    </citation>
    <scope>NUCLEOTIDE SEQUENCE [LARGE SCALE GENOMIC DNA]</scope>
    <source>
        <strain evidence="6 7">YIT 11850</strain>
    </source>
</reference>
<name>H1D016_9FIRM</name>
<comment type="similarity">
    <text evidence="1 4">Belongs to the 4-oxalocrotonate tautomerase family.</text>
</comment>